<dbReference type="InterPro" id="IPR005881">
    <property type="entry name" value="Ser_O-AcTrfase"/>
</dbReference>
<proteinExistence type="inferred from homology"/>
<dbReference type="PIRSF" id="PIRSF000441">
    <property type="entry name" value="CysE"/>
    <property type="match status" value="1"/>
</dbReference>
<dbReference type="Pfam" id="PF00132">
    <property type="entry name" value="Hexapep"/>
    <property type="match status" value="1"/>
</dbReference>
<dbReference type="GO" id="GO:0009001">
    <property type="term" value="F:serine O-acetyltransferase activity"/>
    <property type="evidence" value="ECO:0007669"/>
    <property type="project" value="UniProtKB-EC"/>
</dbReference>
<dbReference type="Proteomes" id="UP000441333">
    <property type="component" value="Unassembled WGS sequence"/>
</dbReference>
<dbReference type="EMBL" id="WAAT01000044">
    <property type="protein sequence ID" value="KAB1067860.1"/>
    <property type="molecule type" value="Genomic_DNA"/>
</dbReference>
<dbReference type="InterPro" id="IPR001451">
    <property type="entry name" value="Hexapep"/>
</dbReference>
<evidence type="ECO:0000313" key="3">
    <source>
        <dbReference type="Proteomes" id="UP000441333"/>
    </source>
</evidence>
<dbReference type="PANTHER" id="PTHR42811">
    <property type="entry name" value="SERINE ACETYLTRANSFERASE"/>
    <property type="match status" value="1"/>
</dbReference>
<keyword evidence="1" id="KW-0012">Acyltransferase</keyword>
<comment type="similarity">
    <text evidence="1">Belongs to the transferase hexapeptide repeat family.</text>
</comment>
<protein>
    <recommendedName>
        <fullName evidence="1">Serine acetyltransferase</fullName>
        <ecNumber evidence="1">2.3.1.30</ecNumber>
    </recommendedName>
</protein>
<gene>
    <name evidence="2" type="ORF">F6U93_09665</name>
</gene>
<evidence type="ECO:0000313" key="2">
    <source>
        <dbReference type="EMBL" id="KAB1067860.1"/>
    </source>
</evidence>
<dbReference type="EC" id="2.3.1.30" evidence="1"/>
<accession>A0A6N6MBC2</accession>
<dbReference type="InterPro" id="IPR011004">
    <property type="entry name" value="Trimer_LpxA-like_sf"/>
</dbReference>
<reference evidence="2 3" key="1">
    <citation type="submission" date="2019-09" db="EMBL/GenBank/DDBJ databases">
        <authorList>
            <person name="Cao W.R."/>
        </authorList>
    </citation>
    <scope>NUCLEOTIDE SEQUENCE [LARGE SCALE GENOMIC DNA]</scope>
    <source>
        <strain evidence="2 3">B1N29</strain>
    </source>
</reference>
<keyword evidence="3" id="KW-1185">Reference proteome</keyword>
<dbReference type="Gene3D" id="2.160.10.10">
    <property type="entry name" value="Hexapeptide repeat proteins"/>
    <property type="match status" value="1"/>
</dbReference>
<comment type="caution">
    <text evidence="2">The sequence shown here is derived from an EMBL/GenBank/DDBJ whole genome shotgun (WGS) entry which is preliminary data.</text>
</comment>
<dbReference type="SUPFAM" id="SSF51161">
    <property type="entry name" value="Trimeric LpxA-like enzymes"/>
    <property type="match status" value="1"/>
</dbReference>
<dbReference type="AlphaFoldDB" id="A0A6N6MBC2"/>
<comment type="catalytic activity">
    <reaction evidence="1">
        <text>L-serine + acetyl-CoA = O-acetyl-L-serine + CoA</text>
        <dbReference type="Rhea" id="RHEA:24560"/>
        <dbReference type="ChEBI" id="CHEBI:33384"/>
        <dbReference type="ChEBI" id="CHEBI:57287"/>
        <dbReference type="ChEBI" id="CHEBI:57288"/>
        <dbReference type="ChEBI" id="CHEBI:58340"/>
        <dbReference type="EC" id="2.3.1.30"/>
    </reaction>
</comment>
<organism evidence="2 3">
    <name type="scientific">Pseudotamlana haliotis</name>
    <dbReference type="NCBI Taxonomy" id="2614804"/>
    <lineage>
        <taxon>Bacteria</taxon>
        <taxon>Pseudomonadati</taxon>
        <taxon>Bacteroidota</taxon>
        <taxon>Flavobacteriia</taxon>
        <taxon>Flavobacteriales</taxon>
        <taxon>Flavobacteriaceae</taxon>
        <taxon>Pseudotamlana</taxon>
    </lineage>
</organism>
<dbReference type="GO" id="GO:0005737">
    <property type="term" value="C:cytoplasm"/>
    <property type="evidence" value="ECO:0007669"/>
    <property type="project" value="InterPro"/>
</dbReference>
<keyword evidence="1 2" id="KW-0808">Transferase</keyword>
<sequence>MTINTFKPIKSKKDLIYYIDKDKKQLNIHSRSFFSELFFPNNILKFQITLRKLEYYHNNERNFIRLIKKTLVLFKYRRLSEKLSFSIPVNTVGPGLSIAHYGPIIINTKTKIGANCRIHVGVNIGEVNGLAPVIGDNCYIGPGAKIFGNIKIGNNVKIGANAVVNKSFNQNNISIAGIPSKIIKNNN</sequence>
<evidence type="ECO:0000256" key="1">
    <source>
        <dbReference type="PIRNR" id="PIRNR000441"/>
    </source>
</evidence>
<name>A0A6N6MBC2_9FLAO</name>
<dbReference type="GO" id="GO:0006535">
    <property type="term" value="P:cysteine biosynthetic process from serine"/>
    <property type="evidence" value="ECO:0007669"/>
    <property type="project" value="InterPro"/>
</dbReference>
<dbReference type="RefSeq" id="WP_150939237.1">
    <property type="nucleotide sequence ID" value="NZ_WAAT01000044.1"/>
</dbReference>